<accession>A0A0D0C294</accession>
<name>A0A0D0C294_9AGAR</name>
<dbReference type="HOGENOM" id="CLU_2794195_0_0_1"/>
<dbReference type="Proteomes" id="UP000053593">
    <property type="component" value="Unassembled WGS sequence"/>
</dbReference>
<organism evidence="1 2">
    <name type="scientific">Collybiopsis luxurians FD-317 M1</name>
    <dbReference type="NCBI Taxonomy" id="944289"/>
    <lineage>
        <taxon>Eukaryota</taxon>
        <taxon>Fungi</taxon>
        <taxon>Dikarya</taxon>
        <taxon>Basidiomycota</taxon>
        <taxon>Agaricomycotina</taxon>
        <taxon>Agaricomycetes</taxon>
        <taxon>Agaricomycetidae</taxon>
        <taxon>Agaricales</taxon>
        <taxon>Marasmiineae</taxon>
        <taxon>Omphalotaceae</taxon>
        <taxon>Collybiopsis</taxon>
        <taxon>Collybiopsis luxurians</taxon>
    </lineage>
</organism>
<keyword evidence="2" id="KW-1185">Reference proteome</keyword>
<gene>
    <name evidence="1" type="ORF">GYMLUDRAFT_819791</name>
</gene>
<protein>
    <submittedName>
        <fullName evidence="1">Uncharacterized protein</fullName>
    </submittedName>
</protein>
<reference evidence="1 2" key="1">
    <citation type="submission" date="2014-04" db="EMBL/GenBank/DDBJ databases">
        <title>Evolutionary Origins and Diversification of the Mycorrhizal Mutualists.</title>
        <authorList>
            <consortium name="DOE Joint Genome Institute"/>
            <consortium name="Mycorrhizal Genomics Consortium"/>
            <person name="Kohler A."/>
            <person name="Kuo A."/>
            <person name="Nagy L.G."/>
            <person name="Floudas D."/>
            <person name="Copeland A."/>
            <person name="Barry K.W."/>
            <person name="Cichocki N."/>
            <person name="Veneault-Fourrey C."/>
            <person name="LaButti K."/>
            <person name="Lindquist E.A."/>
            <person name="Lipzen A."/>
            <person name="Lundell T."/>
            <person name="Morin E."/>
            <person name="Murat C."/>
            <person name="Riley R."/>
            <person name="Ohm R."/>
            <person name="Sun H."/>
            <person name="Tunlid A."/>
            <person name="Henrissat B."/>
            <person name="Grigoriev I.V."/>
            <person name="Hibbett D.S."/>
            <person name="Martin F."/>
        </authorList>
    </citation>
    <scope>NUCLEOTIDE SEQUENCE [LARGE SCALE GENOMIC DNA]</scope>
    <source>
        <strain evidence="1 2">FD-317 M1</strain>
    </source>
</reference>
<dbReference type="AlphaFoldDB" id="A0A0D0C294"/>
<evidence type="ECO:0000313" key="1">
    <source>
        <dbReference type="EMBL" id="KIK56424.1"/>
    </source>
</evidence>
<dbReference type="EMBL" id="KN834798">
    <property type="protein sequence ID" value="KIK56424.1"/>
    <property type="molecule type" value="Genomic_DNA"/>
</dbReference>
<sequence>MLKCSKPPPLCHAHDDSSHVLDDLQYRFVARGYVIVEIRNNVFQSLSLKFDNSTRRNSIAVHIRSYFF</sequence>
<evidence type="ECO:0000313" key="2">
    <source>
        <dbReference type="Proteomes" id="UP000053593"/>
    </source>
</evidence>
<proteinExistence type="predicted"/>